<organism evidence="2 3">
    <name type="scientific">Araneus ventricosus</name>
    <name type="common">Orbweaver spider</name>
    <name type="synonym">Epeira ventricosa</name>
    <dbReference type="NCBI Taxonomy" id="182803"/>
    <lineage>
        <taxon>Eukaryota</taxon>
        <taxon>Metazoa</taxon>
        <taxon>Ecdysozoa</taxon>
        <taxon>Arthropoda</taxon>
        <taxon>Chelicerata</taxon>
        <taxon>Arachnida</taxon>
        <taxon>Araneae</taxon>
        <taxon>Araneomorphae</taxon>
        <taxon>Entelegynae</taxon>
        <taxon>Araneoidea</taxon>
        <taxon>Araneidae</taxon>
        <taxon>Araneus</taxon>
    </lineage>
</organism>
<dbReference type="EMBL" id="BGPR01182451">
    <property type="protein sequence ID" value="GBM66814.1"/>
    <property type="molecule type" value="Genomic_DNA"/>
</dbReference>
<comment type="caution">
    <text evidence="2">The sequence shown here is derived from an EMBL/GenBank/DDBJ whole genome shotgun (WGS) entry which is preliminary data.</text>
</comment>
<sequence length="42" mass="4421">TQLQILILPPMAFSVGTMHETPIDATPDPNTASNGLLSGHYA</sequence>
<feature type="region of interest" description="Disordered" evidence="1">
    <location>
        <begin position="19"/>
        <end position="42"/>
    </location>
</feature>
<evidence type="ECO:0000313" key="3">
    <source>
        <dbReference type="Proteomes" id="UP000499080"/>
    </source>
</evidence>
<dbReference type="AlphaFoldDB" id="A0A4Y2HN42"/>
<evidence type="ECO:0000256" key="1">
    <source>
        <dbReference type="SAM" id="MobiDB-lite"/>
    </source>
</evidence>
<reference evidence="2 3" key="1">
    <citation type="journal article" date="2019" name="Sci. Rep.">
        <title>Orb-weaving spider Araneus ventricosus genome elucidates the spidroin gene catalogue.</title>
        <authorList>
            <person name="Kono N."/>
            <person name="Nakamura H."/>
            <person name="Ohtoshi R."/>
            <person name="Moran D.A.P."/>
            <person name="Shinohara A."/>
            <person name="Yoshida Y."/>
            <person name="Fujiwara M."/>
            <person name="Mori M."/>
            <person name="Tomita M."/>
            <person name="Arakawa K."/>
        </authorList>
    </citation>
    <scope>NUCLEOTIDE SEQUENCE [LARGE SCALE GENOMIC DNA]</scope>
</reference>
<keyword evidence="3" id="KW-1185">Reference proteome</keyword>
<proteinExistence type="predicted"/>
<dbReference type="Proteomes" id="UP000499080">
    <property type="component" value="Unassembled WGS sequence"/>
</dbReference>
<accession>A0A4Y2HN42</accession>
<protein>
    <submittedName>
        <fullName evidence="2">Uncharacterized protein</fullName>
    </submittedName>
</protein>
<name>A0A4Y2HN42_ARAVE</name>
<evidence type="ECO:0000313" key="2">
    <source>
        <dbReference type="EMBL" id="GBM66814.1"/>
    </source>
</evidence>
<gene>
    <name evidence="2" type="ORF">AVEN_43060_1</name>
</gene>
<feature type="non-terminal residue" evidence="2">
    <location>
        <position position="1"/>
    </location>
</feature>